<sequence length="136" mass="14048">MGCDRRQRSVGLPTPTRRNPTARTAVRGNGASWHAAAHGRELSSGRAAATLGAELNRGRADVAPGAELSSGRAALGAELGDGRAAAVTLVAAALGVGQSPRSREMTIRCTSEVPSPISRILASRQNRATGYSFMKP</sequence>
<reference evidence="2 3" key="1">
    <citation type="submission" date="2016-06" db="EMBL/GenBank/DDBJ databases">
        <authorList>
            <person name="Kjaerup R.B."/>
            <person name="Dalgaard T.S."/>
            <person name="Juul-Madsen H.R."/>
        </authorList>
    </citation>
    <scope>NUCLEOTIDE SEQUENCE [LARGE SCALE GENOMIC DNA]</scope>
    <source>
        <strain evidence="2 3">DSM 43904</strain>
    </source>
</reference>
<evidence type="ECO:0000313" key="2">
    <source>
        <dbReference type="EMBL" id="SCG79468.1"/>
    </source>
</evidence>
<feature type="compositionally biased region" description="Low complexity" evidence="1">
    <location>
        <begin position="13"/>
        <end position="27"/>
    </location>
</feature>
<dbReference type="Proteomes" id="UP000198217">
    <property type="component" value="Chromosome I"/>
</dbReference>
<gene>
    <name evidence="2" type="ORF">GA0070609_5908</name>
</gene>
<accession>A0A1C5K9S0</accession>
<proteinExistence type="predicted"/>
<feature type="region of interest" description="Disordered" evidence="1">
    <location>
        <begin position="1"/>
        <end position="43"/>
    </location>
</feature>
<organism evidence="2 3">
    <name type="scientific">Micromonospora echinaurantiaca</name>
    <dbReference type="NCBI Taxonomy" id="47857"/>
    <lineage>
        <taxon>Bacteria</taxon>
        <taxon>Bacillati</taxon>
        <taxon>Actinomycetota</taxon>
        <taxon>Actinomycetes</taxon>
        <taxon>Micromonosporales</taxon>
        <taxon>Micromonosporaceae</taxon>
        <taxon>Micromonospora</taxon>
    </lineage>
</organism>
<evidence type="ECO:0000256" key="1">
    <source>
        <dbReference type="SAM" id="MobiDB-lite"/>
    </source>
</evidence>
<protein>
    <submittedName>
        <fullName evidence="2">Uncharacterized protein</fullName>
    </submittedName>
</protein>
<name>A0A1C5K9S0_9ACTN</name>
<keyword evidence="3" id="KW-1185">Reference proteome</keyword>
<dbReference type="EMBL" id="LT607750">
    <property type="protein sequence ID" value="SCG79468.1"/>
    <property type="molecule type" value="Genomic_DNA"/>
</dbReference>
<evidence type="ECO:0000313" key="3">
    <source>
        <dbReference type="Proteomes" id="UP000198217"/>
    </source>
</evidence>
<dbReference type="AlphaFoldDB" id="A0A1C5K9S0"/>